<sequence>MAFRAPISRSLLATARSAASSLRSPPTASRLRSPPVSAPRLPHRRFSSPRPLGALGCTQSLLPLHSAVTLPRLTSHLSVAARACCELSQGKSCKDG</sequence>
<evidence type="ECO:0000256" key="1">
    <source>
        <dbReference type="SAM" id="MobiDB-lite"/>
    </source>
</evidence>
<dbReference type="AlphaFoldDB" id="A0A6P5FKI9"/>
<dbReference type="RefSeq" id="XP_020096157.1">
    <property type="nucleotide sequence ID" value="XM_020240568.1"/>
</dbReference>
<keyword evidence="2" id="KW-1185">Reference proteome</keyword>
<reference evidence="2" key="1">
    <citation type="journal article" date="2015" name="Nat. Genet.">
        <title>The pineapple genome and the evolution of CAM photosynthesis.</title>
        <authorList>
            <person name="Ming R."/>
            <person name="VanBuren R."/>
            <person name="Wai C.M."/>
            <person name="Tang H."/>
            <person name="Schatz M.C."/>
            <person name="Bowers J.E."/>
            <person name="Lyons E."/>
            <person name="Wang M.L."/>
            <person name="Chen J."/>
            <person name="Biggers E."/>
            <person name="Zhang J."/>
            <person name="Huang L."/>
            <person name="Zhang L."/>
            <person name="Miao W."/>
            <person name="Zhang J."/>
            <person name="Ye Z."/>
            <person name="Miao C."/>
            <person name="Lin Z."/>
            <person name="Wang H."/>
            <person name="Zhou H."/>
            <person name="Yim W.C."/>
            <person name="Priest H.D."/>
            <person name="Zheng C."/>
            <person name="Woodhouse M."/>
            <person name="Edger P.P."/>
            <person name="Guyot R."/>
            <person name="Guo H.B."/>
            <person name="Guo H."/>
            <person name="Zheng G."/>
            <person name="Singh R."/>
            <person name="Sharma A."/>
            <person name="Min X."/>
            <person name="Zheng Y."/>
            <person name="Lee H."/>
            <person name="Gurtowski J."/>
            <person name="Sedlazeck F.J."/>
            <person name="Harkess A."/>
            <person name="McKain M.R."/>
            <person name="Liao Z."/>
            <person name="Fang J."/>
            <person name="Liu J."/>
            <person name="Zhang X."/>
            <person name="Zhang Q."/>
            <person name="Hu W."/>
            <person name="Qin Y."/>
            <person name="Wang K."/>
            <person name="Chen L.Y."/>
            <person name="Shirley N."/>
            <person name="Lin Y.R."/>
            <person name="Liu L.Y."/>
            <person name="Hernandez A.G."/>
            <person name="Wright C.L."/>
            <person name="Bulone V."/>
            <person name="Tuskan G.A."/>
            <person name="Heath K."/>
            <person name="Zee F."/>
            <person name="Moore P.H."/>
            <person name="Sunkar R."/>
            <person name="Leebens-Mack J.H."/>
            <person name="Mockler T."/>
            <person name="Bennetzen J.L."/>
            <person name="Freeling M."/>
            <person name="Sankoff D."/>
            <person name="Paterson A.H."/>
            <person name="Zhu X."/>
            <person name="Yang X."/>
            <person name="Smith J.A."/>
            <person name="Cushman J.C."/>
            <person name="Paull R.E."/>
            <person name="Yu Q."/>
        </authorList>
    </citation>
    <scope>NUCLEOTIDE SEQUENCE [LARGE SCALE GENOMIC DNA]</scope>
    <source>
        <strain evidence="2">cv. F153</strain>
    </source>
</reference>
<feature type="region of interest" description="Disordered" evidence="1">
    <location>
        <begin position="18"/>
        <end position="50"/>
    </location>
</feature>
<evidence type="ECO:0000313" key="3">
    <source>
        <dbReference type="RefSeq" id="XP_020096157.1"/>
    </source>
</evidence>
<organism evidence="2 3">
    <name type="scientific">Ananas comosus</name>
    <name type="common">Pineapple</name>
    <name type="synonym">Ananas ananas</name>
    <dbReference type="NCBI Taxonomy" id="4615"/>
    <lineage>
        <taxon>Eukaryota</taxon>
        <taxon>Viridiplantae</taxon>
        <taxon>Streptophyta</taxon>
        <taxon>Embryophyta</taxon>
        <taxon>Tracheophyta</taxon>
        <taxon>Spermatophyta</taxon>
        <taxon>Magnoliopsida</taxon>
        <taxon>Liliopsida</taxon>
        <taxon>Poales</taxon>
        <taxon>Bromeliaceae</taxon>
        <taxon>Bromelioideae</taxon>
        <taxon>Ananas</taxon>
    </lineage>
</organism>
<feature type="compositionally biased region" description="Low complexity" evidence="1">
    <location>
        <begin position="18"/>
        <end position="35"/>
    </location>
</feature>
<reference evidence="3" key="2">
    <citation type="submission" date="2025-08" db="UniProtKB">
        <authorList>
            <consortium name="RefSeq"/>
        </authorList>
    </citation>
    <scope>IDENTIFICATION</scope>
    <source>
        <tissue evidence="3">Leaf</tissue>
    </source>
</reference>
<dbReference type="OrthoDB" id="1929591at2759"/>
<name>A0A6P5FKI9_ANACO</name>
<dbReference type="Proteomes" id="UP000515123">
    <property type="component" value="Linkage group 9"/>
</dbReference>
<dbReference type="PANTHER" id="PTHR33156:SF26">
    <property type="entry name" value="OS12G0592200 PROTEIN"/>
    <property type="match status" value="1"/>
</dbReference>
<accession>A0A6P5FKI9</accession>
<evidence type="ECO:0000313" key="2">
    <source>
        <dbReference type="Proteomes" id="UP000515123"/>
    </source>
</evidence>
<protein>
    <submittedName>
        <fullName evidence="3">Uncharacterized protein LOC109715518 isoform X1</fullName>
    </submittedName>
</protein>
<proteinExistence type="predicted"/>
<dbReference type="InterPro" id="IPR043459">
    <property type="entry name" value="NFD6/NOXY2-like"/>
</dbReference>
<dbReference type="PANTHER" id="PTHR33156">
    <property type="entry name" value="OS02G0230000 PROTEIN"/>
    <property type="match status" value="1"/>
</dbReference>
<gene>
    <name evidence="3" type="primary">LOC109715518</name>
</gene>
<dbReference type="GeneID" id="109715518"/>